<organism evidence="2 3">
    <name type="scientific">Oidiodendron maius (strain Zn)</name>
    <dbReference type="NCBI Taxonomy" id="913774"/>
    <lineage>
        <taxon>Eukaryota</taxon>
        <taxon>Fungi</taxon>
        <taxon>Dikarya</taxon>
        <taxon>Ascomycota</taxon>
        <taxon>Pezizomycotina</taxon>
        <taxon>Leotiomycetes</taxon>
        <taxon>Leotiomycetes incertae sedis</taxon>
        <taxon>Myxotrichaceae</taxon>
        <taxon>Oidiodendron</taxon>
    </lineage>
</organism>
<proteinExistence type="predicted"/>
<evidence type="ECO:0000256" key="1">
    <source>
        <dbReference type="SAM" id="MobiDB-lite"/>
    </source>
</evidence>
<feature type="region of interest" description="Disordered" evidence="1">
    <location>
        <begin position="19"/>
        <end position="39"/>
    </location>
</feature>
<dbReference type="HOGENOM" id="CLU_1586978_0_0_1"/>
<dbReference type="AlphaFoldDB" id="A0A0C3D827"/>
<reference evidence="3" key="2">
    <citation type="submission" date="2015-01" db="EMBL/GenBank/DDBJ databases">
        <title>Evolutionary Origins and Diversification of the Mycorrhizal Mutualists.</title>
        <authorList>
            <consortium name="DOE Joint Genome Institute"/>
            <consortium name="Mycorrhizal Genomics Consortium"/>
            <person name="Kohler A."/>
            <person name="Kuo A."/>
            <person name="Nagy L.G."/>
            <person name="Floudas D."/>
            <person name="Copeland A."/>
            <person name="Barry K.W."/>
            <person name="Cichocki N."/>
            <person name="Veneault-Fourrey C."/>
            <person name="LaButti K."/>
            <person name="Lindquist E.A."/>
            <person name="Lipzen A."/>
            <person name="Lundell T."/>
            <person name="Morin E."/>
            <person name="Murat C."/>
            <person name="Riley R."/>
            <person name="Ohm R."/>
            <person name="Sun H."/>
            <person name="Tunlid A."/>
            <person name="Henrissat B."/>
            <person name="Grigoriev I.V."/>
            <person name="Hibbett D.S."/>
            <person name="Martin F."/>
        </authorList>
    </citation>
    <scope>NUCLEOTIDE SEQUENCE [LARGE SCALE GENOMIC DNA]</scope>
    <source>
        <strain evidence="3">Zn</strain>
    </source>
</reference>
<protein>
    <submittedName>
        <fullName evidence="2">Uncharacterized protein</fullName>
    </submittedName>
</protein>
<feature type="compositionally biased region" description="Polar residues" evidence="1">
    <location>
        <begin position="20"/>
        <end position="38"/>
    </location>
</feature>
<reference evidence="2 3" key="1">
    <citation type="submission" date="2014-04" db="EMBL/GenBank/DDBJ databases">
        <authorList>
            <consortium name="DOE Joint Genome Institute"/>
            <person name="Kuo A."/>
            <person name="Martino E."/>
            <person name="Perotto S."/>
            <person name="Kohler A."/>
            <person name="Nagy L.G."/>
            <person name="Floudas D."/>
            <person name="Copeland A."/>
            <person name="Barry K.W."/>
            <person name="Cichocki N."/>
            <person name="Veneault-Fourrey C."/>
            <person name="LaButti K."/>
            <person name="Lindquist E.A."/>
            <person name="Lipzen A."/>
            <person name="Lundell T."/>
            <person name="Morin E."/>
            <person name="Murat C."/>
            <person name="Sun H."/>
            <person name="Tunlid A."/>
            <person name="Henrissat B."/>
            <person name="Grigoriev I.V."/>
            <person name="Hibbett D.S."/>
            <person name="Martin F."/>
            <person name="Nordberg H.P."/>
            <person name="Cantor M.N."/>
            <person name="Hua S.X."/>
        </authorList>
    </citation>
    <scope>NUCLEOTIDE SEQUENCE [LARGE SCALE GENOMIC DNA]</scope>
    <source>
        <strain evidence="2 3">Zn</strain>
    </source>
</reference>
<evidence type="ECO:0000313" key="2">
    <source>
        <dbReference type="EMBL" id="KIN07499.1"/>
    </source>
</evidence>
<evidence type="ECO:0000313" key="3">
    <source>
        <dbReference type="Proteomes" id="UP000054321"/>
    </source>
</evidence>
<name>A0A0C3D827_OIDMZ</name>
<dbReference type="Proteomes" id="UP000054321">
    <property type="component" value="Unassembled WGS sequence"/>
</dbReference>
<sequence length="168" mass="19066">MASLYLLLSLNKLVERKATGNLNPNNRGTRSQAKTGQFPQAPLLQEQKVAPKKLATKEVLIQGDHHDREGILTSPAALAVIMPVEKTSNQDESLRIPYIISNASRSCTTWHLYTVLHALRLINQNISGPTELRSFYEINEYLFYRERVITQSIRTTVIIENIPEINRV</sequence>
<dbReference type="InParanoid" id="A0A0C3D827"/>
<keyword evidence="3" id="KW-1185">Reference proteome</keyword>
<dbReference type="EMBL" id="KN832870">
    <property type="protein sequence ID" value="KIN07499.1"/>
    <property type="molecule type" value="Genomic_DNA"/>
</dbReference>
<gene>
    <name evidence="2" type="ORF">OIDMADRAFT_22377</name>
</gene>
<accession>A0A0C3D827</accession>